<dbReference type="KEGG" id="daa:AKL17_4573"/>
<evidence type="ECO:0000313" key="5">
    <source>
        <dbReference type="EMBL" id="AMY71785.1"/>
    </source>
</evidence>
<dbReference type="SUPFAM" id="SSF56784">
    <property type="entry name" value="HAD-like"/>
    <property type="match status" value="1"/>
</dbReference>
<dbReference type="InterPro" id="IPR044651">
    <property type="entry name" value="OTSB-like"/>
</dbReference>
<dbReference type="PANTHER" id="PTHR43768:SF3">
    <property type="entry name" value="TREHALOSE 6-PHOSPHATE PHOSPHATASE"/>
    <property type="match status" value="1"/>
</dbReference>
<dbReference type="AlphaFoldDB" id="A0A159Z8D3"/>
<keyword evidence="4" id="KW-0479">Metal-binding</keyword>
<evidence type="ECO:0000256" key="3">
    <source>
        <dbReference type="ARBA" id="ARBA00022801"/>
    </source>
</evidence>
<dbReference type="Gene3D" id="3.40.50.1000">
    <property type="entry name" value="HAD superfamily/HAD-like"/>
    <property type="match status" value="1"/>
</dbReference>
<dbReference type="NCBIfam" id="TIGR00685">
    <property type="entry name" value="T6PP"/>
    <property type="match status" value="1"/>
</dbReference>
<keyword evidence="3 4" id="KW-0378">Hydrolase</keyword>
<organism evidence="5 6">
    <name type="scientific">Frigidibacter mobilis</name>
    <dbReference type="NCBI Taxonomy" id="1335048"/>
    <lineage>
        <taxon>Bacteria</taxon>
        <taxon>Pseudomonadati</taxon>
        <taxon>Pseudomonadota</taxon>
        <taxon>Alphaproteobacteria</taxon>
        <taxon>Rhodobacterales</taxon>
        <taxon>Paracoccaceae</taxon>
        <taxon>Frigidibacter</taxon>
    </lineage>
</organism>
<dbReference type="PANTHER" id="PTHR43768">
    <property type="entry name" value="TREHALOSE 6-PHOSPHATE PHOSPHATASE"/>
    <property type="match status" value="1"/>
</dbReference>
<dbReference type="InterPro" id="IPR003337">
    <property type="entry name" value="Trehalose_PPase"/>
</dbReference>
<dbReference type="Gene3D" id="3.30.70.1020">
    <property type="entry name" value="Trehalose-6-phosphate phosphatase related protein, domain 2"/>
    <property type="match status" value="1"/>
</dbReference>
<dbReference type="InterPro" id="IPR023214">
    <property type="entry name" value="HAD_sf"/>
</dbReference>
<keyword evidence="6" id="KW-1185">Reference proteome</keyword>
<dbReference type="GO" id="GO:0046872">
    <property type="term" value="F:metal ion binding"/>
    <property type="evidence" value="ECO:0007669"/>
    <property type="project" value="UniProtKB-KW"/>
</dbReference>
<comment type="function">
    <text evidence="4">Removes the phosphate from trehalose 6-phosphate to produce free trehalose.</text>
</comment>
<proteinExistence type="inferred from homology"/>
<dbReference type="STRING" id="1335048.AKL17_4573"/>
<dbReference type="PATRIC" id="fig|1335048.3.peg.4747"/>
<reference evidence="5 6" key="1">
    <citation type="submission" date="2015-09" db="EMBL/GenBank/DDBJ databases">
        <title>Complete genome sequence of Defluviimonas alba cai42t isolated from an oilfield in Xinjiang.</title>
        <authorList>
            <person name="Geng S."/>
            <person name="Pan X."/>
            <person name="Wu X."/>
        </authorList>
    </citation>
    <scope>NUCLEOTIDE SEQUENCE [LARGE SCALE GENOMIC DNA]</scope>
    <source>
        <strain evidence="6">cai42</strain>
    </source>
</reference>
<dbReference type="OrthoDB" id="9814913at2"/>
<dbReference type="UniPathway" id="UPA00299"/>
<dbReference type="EMBL" id="CP012661">
    <property type="protein sequence ID" value="AMY71785.1"/>
    <property type="molecule type" value="Genomic_DNA"/>
</dbReference>
<dbReference type="NCBIfam" id="TIGR01484">
    <property type="entry name" value="HAD-SF-IIB"/>
    <property type="match status" value="1"/>
</dbReference>
<dbReference type="GO" id="GO:0005992">
    <property type="term" value="P:trehalose biosynthetic process"/>
    <property type="evidence" value="ECO:0007669"/>
    <property type="project" value="UniProtKB-UniPathway"/>
</dbReference>
<dbReference type="GO" id="GO:0004805">
    <property type="term" value="F:trehalose-phosphatase activity"/>
    <property type="evidence" value="ECO:0007669"/>
    <property type="project" value="UniProtKB-EC"/>
</dbReference>
<dbReference type="RefSeq" id="WP_066817475.1">
    <property type="nucleotide sequence ID" value="NZ_CP012661.1"/>
</dbReference>
<keyword evidence="4" id="KW-0460">Magnesium</keyword>
<comment type="similarity">
    <text evidence="2 4">Belongs to the trehalose phosphatase family.</text>
</comment>
<dbReference type="InterPro" id="IPR006379">
    <property type="entry name" value="HAD-SF_hydro_IIB"/>
</dbReference>
<dbReference type="InterPro" id="IPR036412">
    <property type="entry name" value="HAD-like_sf"/>
</dbReference>
<comment type="catalytic activity">
    <reaction evidence="4">
        <text>alpha,alpha-trehalose 6-phosphate + H2O = alpha,alpha-trehalose + phosphate</text>
        <dbReference type="Rhea" id="RHEA:23420"/>
        <dbReference type="ChEBI" id="CHEBI:15377"/>
        <dbReference type="ChEBI" id="CHEBI:16551"/>
        <dbReference type="ChEBI" id="CHEBI:43474"/>
        <dbReference type="ChEBI" id="CHEBI:58429"/>
        <dbReference type="EC" id="3.1.3.12"/>
    </reaction>
</comment>
<protein>
    <recommendedName>
        <fullName evidence="4">Trehalose 6-phosphate phosphatase</fullName>
        <ecNumber evidence="4">3.1.3.12</ecNumber>
    </recommendedName>
</protein>
<name>A0A159Z8D3_9RHOB</name>
<evidence type="ECO:0000256" key="4">
    <source>
        <dbReference type="RuleBase" id="RU361117"/>
    </source>
</evidence>
<comment type="cofactor">
    <cofactor evidence="4">
        <name>Mg(2+)</name>
        <dbReference type="ChEBI" id="CHEBI:18420"/>
    </cofactor>
</comment>
<gene>
    <name evidence="5" type="ORF">AKL17_4573</name>
</gene>
<dbReference type="EC" id="3.1.3.12" evidence="4"/>
<dbReference type="Pfam" id="PF02358">
    <property type="entry name" value="Trehalose_PPase"/>
    <property type="match status" value="2"/>
</dbReference>
<evidence type="ECO:0000313" key="6">
    <source>
        <dbReference type="Proteomes" id="UP000076128"/>
    </source>
</evidence>
<sequence>MTTDTPNTAPPALVPGEDAVFLDFDGTLVEIAPRPDAVHVPDGLAEVLMDLHALCGGALALVSGRAMGELAAFLPRFTGPLIGSHGAESRGLDLPGAGHAVDLAALHARFVEFANANDLLAEAKPHGAAIHFRSRPEAEALARAFAEEMIALHPGLTLQPAKMAFELRPAGATKDAALRQLADAVPFAGRRPVYLGDDTTDEPALIWAQERGGMGVKVGEGASAARWRLSGPQAVRAWLTAATET</sequence>
<accession>A0A159Z8D3</accession>
<comment type="pathway">
    <text evidence="1 4">Glycan biosynthesis; trehalose biosynthesis.</text>
</comment>
<evidence type="ECO:0000256" key="1">
    <source>
        <dbReference type="ARBA" id="ARBA00005199"/>
    </source>
</evidence>
<evidence type="ECO:0000256" key="2">
    <source>
        <dbReference type="ARBA" id="ARBA00008770"/>
    </source>
</evidence>
<dbReference type="Proteomes" id="UP000076128">
    <property type="component" value="Chromosome"/>
</dbReference>